<feature type="compositionally biased region" description="Polar residues" evidence="1">
    <location>
        <begin position="1"/>
        <end position="14"/>
    </location>
</feature>
<sequence>MDVKLTSSTPSDYGTNPRDEDDPPPDYDAEASKGDPPSYLSIIDKIEEAKSTSSTQTDFVTTTVKIILNTVMATICLALSMAVPIAMIVMGAVYMNDCPAERMIPIYLTVFGAVYNFKASIDLCNRAIKRKHKRRKLFGSDPQDEIKIVIGLNWFSRLIGILLFGFFIAGNVWVYRIYAPSNNPTSPNYCYGPLYYFAFWVITVVYILLGLCCCGVTTIFCIGFAFCFKILRKVKKFVEALRSVRDAAASARENDAAEEEEEEEDEE</sequence>
<feature type="transmembrane region" description="Helical" evidence="2">
    <location>
        <begin position="66"/>
        <end position="94"/>
    </location>
</feature>
<dbReference type="PANTHER" id="PTHR33444:SF2">
    <property type="entry name" value="MARVEL DOMAIN-CONTAINING PROTEIN"/>
    <property type="match status" value="1"/>
</dbReference>
<proteinExistence type="predicted"/>
<keyword evidence="4" id="KW-1185">Reference proteome</keyword>
<dbReference type="EnsemblMetazoa" id="XM_038199522.1">
    <property type="protein sequence ID" value="XP_038055450.1"/>
    <property type="gene ID" value="LOC119727586"/>
</dbReference>
<evidence type="ECO:0000256" key="1">
    <source>
        <dbReference type="SAM" id="MobiDB-lite"/>
    </source>
</evidence>
<dbReference type="EnsemblMetazoa" id="XM_038199523.1">
    <property type="protein sequence ID" value="XP_038055451.1"/>
    <property type="gene ID" value="LOC119727586"/>
</dbReference>
<evidence type="ECO:0000313" key="4">
    <source>
        <dbReference type="Proteomes" id="UP000887568"/>
    </source>
</evidence>
<dbReference type="PANTHER" id="PTHR33444">
    <property type="entry name" value="SI:DKEY-19B23.12-RELATED"/>
    <property type="match status" value="1"/>
</dbReference>
<dbReference type="EnsemblMetazoa" id="XM_038199521.1">
    <property type="protein sequence ID" value="XP_038055449.1"/>
    <property type="gene ID" value="LOC119727586"/>
</dbReference>
<organism evidence="3 4">
    <name type="scientific">Patiria miniata</name>
    <name type="common">Bat star</name>
    <name type="synonym">Asterina miniata</name>
    <dbReference type="NCBI Taxonomy" id="46514"/>
    <lineage>
        <taxon>Eukaryota</taxon>
        <taxon>Metazoa</taxon>
        <taxon>Echinodermata</taxon>
        <taxon>Eleutherozoa</taxon>
        <taxon>Asterozoa</taxon>
        <taxon>Asteroidea</taxon>
        <taxon>Valvatacea</taxon>
        <taxon>Valvatida</taxon>
        <taxon>Asterinidae</taxon>
        <taxon>Patiria</taxon>
    </lineage>
</organism>
<dbReference type="RefSeq" id="XP_038055452.1">
    <property type="nucleotide sequence ID" value="XM_038199524.1"/>
</dbReference>
<feature type="region of interest" description="Disordered" evidence="1">
    <location>
        <begin position="1"/>
        <end position="36"/>
    </location>
</feature>
<feature type="compositionally biased region" description="Acidic residues" evidence="1">
    <location>
        <begin position="19"/>
        <end position="29"/>
    </location>
</feature>
<feature type="transmembrane region" description="Helical" evidence="2">
    <location>
        <begin position="106"/>
        <end position="128"/>
    </location>
</feature>
<dbReference type="OMA" id="DCTIQRM"/>
<keyword evidence="2" id="KW-0472">Membrane</keyword>
<reference evidence="3" key="1">
    <citation type="submission" date="2022-11" db="UniProtKB">
        <authorList>
            <consortium name="EnsemblMetazoa"/>
        </authorList>
    </citation>
    <scope>IDENTIFICATION</scope>
</reference>
<dbReference type="InterPro" id="IPR040350">
    <property type="entry name" value="TMEM272"/>
</dbReference>
<dbReference type="GeneID" id="119727586"/>
<dbReference type="RefSeq" id="XP_038055450.1">
    <property type="nucleotide sequence ID" value="XM_038199522.1"/>
</dbReference>
<dbReference type="EnsemblMetazoa" id="XM_038199524.1">
    <property type="protein sequence ID" value="XP_038055452.1"/>
    <property type="gene ID" value="LOC119727586"/>
</dbReference>
<evidence type="ECO:0000256" key="2">
    <source>
        <dbReference type="SAM" id="Phobius"/>
    </source>
</evidence>
<dbReference type="AlphaFoldDB" id="A0A913ZV77"/>
<keyword evidence="2" id="KW-1133">Transmembrane helix</keyword>
<feature type="compositionally biased region" description="Acidic residues" evidence="1">
    <location>
        <begin position="256"/>
        <end position="267"/>
    </location>
</feature>
<feature type="region of interest" description="Disordered" evidence="1">
    <location>
        <begin position="246"/>
        <end position="267"/>
    </location>
</feature>
<evidence type="ECO:0000313" key="3">
    <source>
        <dbReference type="EnsemblMetazoa" id="XP_038055452.1"/>
    </source>
</evidence>
<dbReference type="RefSeq" id="XP_038055449.1">
    <property type="nucleotide sequence ID" value="XM_038199521.1"/>
</dbReference>
<dbReference type="OrthoDB" id="6157510at2759"/>
<accession>A0A913ZV77</accession>
<name>A0A913ZV77_PATMI</name>
<keyword evidence="2" id="KW-0812">Transmembrane</keyword>
<feature type="transmembrane region" description="Helical" evidence="2">
    <location>
        <begin position="149"/>
        <end position="174"/>
    </location>
</feature>
<feature type="transmembrane region" description="Helical" evidence="2">
    <location>
        <begin position="194"/>
        <end position="227"/>
    </location>
</feature>
<protein>
    <submittedName>
        <fullName evidence="3">Uncharacterized protein</fullName>
    </submittedName>
</protein>
<dbReference type="RefSeq" id="XP_038055451.1">
    <property type="nucleotide sequence ID" value="XM_038199523.1"/>
</dbReference>
<dbReference type="Proteomes" id="UP000887568">
    <property type="component" value="Unplaced"/>
</dbReference>